<feature type="compositionally biased region" description="Basic residues" evidence="1">
    <location>
        <begin position="194"/>
        <end position="210"/>
    </location>
</feature>
<comment type="caution">
    <text evidence="3">The sequence shown here is derived from an EMBL/GenBank/DDBJ whole genome shotgun (WGS) entry which is preliminary data.</text>
</comment>
<feature type="compositionally biased region" description="Basic and acidic residues" evidence="1">
    <location>
        <begin position="77"/>
        <end position="89"/>
    </location>
</feature>
<feature type="region of interest" description="Disordered" evidence="1">
    <location>
        <begin position="1"/>
        <end position="22"/>
    </location>
</feature>
<feature type="region of interest" description="Disordered" evidence="1">
    <location>
        <begin position="52"/>
        <end position="93"/>
    </location>
</feature>
<dbReference type="GO" id="GO:0003676">
    <property type="term" value="F:nucleic acid binding"/>
    <property type="evidence" value="ECO:0007669"/>
    <property type="project" value="InterPro"/>
</dbReference>
<evidence type="ECO:0000256" key="1">
    <source>
        <dbReference type="SAM" id="MobiDB-lite"/>
    </source>
</evidence>
<dbReference type="Proteomes" id="UP000265515">
    <property type="component" value="Unassembled WGS sequence"/>
</dbReference>
<dbReference type="Gramene" id="GBG66511">
    <property type="protein sequence ID" value="GBG66511"/>
    <property type="gene ID" value="CBR_g63094"/>
</dbReference>
<dbReference type="InterPro" id="IPR001878">
    <property type="entry name" value="Znf_CCHC"/>
</dbReference>
<feature type="region of interest" description="Disordered" evidence="1">
    <location>
        <begin position="180"/>
        <end position="210"/>
    </location>
</feature>
<dbReference type="InterPro" id="IPR036875">
    <property type="entry name" value="Znf_CCHC_sf"/>
</dbReference>
<name>A0A388K907_CHABU</name>
<evidence type="ECO:0000313" key="4">
    <source>
        <dbReference type="Proteomes" id="UP000265515"/>
    </source>
</evidence>
<dbReference type="GO" id="GO:0008270">
    <property type="term" value="F:zinc ion binding"/>
    <property type="evidence" value="ECO:0007669"/>
    <property type="project" value="InterPro"/>
</dbReference>
<dbReference type="EMBL" id="BFEA01000075">
    <property type="protein sequence ID" value="GBG66511.1"/>
    <property type="molecule type" value="Genomic_DNA"/>
</dbReference>
<evidence type="ECO:0000313" key="3">
    <source>
        <dbReference type="EMBL" id="GBG66511.1"/>
    </source>
</evidence>
<gene>
    <name evidence="3" type="ORF">CBR_g63094</name>
</gene>
<organism evidence="3 4">
    <name type="scientific">Chara braunii</name>
    <name type="common">Braun's stonewort</name>
    <dbReference type="NCBI Taxonomy" id="69332"/>
    <lineage>
        <taxon>Eukaryota</taxon>
        <taxon>Viridiplantae</taxon>
        <taxon>Streptophyta</taxon>
        <taxon>Charophyceae</taxon>
        <taxon>Charales</taxon>
        <taxon>Characeae</taxon>
        <taxon>Chara</taxon>
    </lineage>
</organism>
<feature type="region of interest" description="Disordered" evidence="1">
    <location>
        <begin position="105"/>
        <end position="125"/>
    </location>
</feature>
<keyword evidence="4" id="KW-1185">Reference proteome</keyword>
<evidence type="ECO:0000259" key="2">
    <source>
        <dbReference type="Pfam" id="PF00098"/>
    </source>
</evidence>
<feature type="compositionally biased region" description="Basic and acidic residues" evidence="1">
    <location>
        <begin position="1"/>
        <end position="12"/>
    </location>
</feature>
<proteinExistence type="predicted"/>
<reference evidence="3 4" key="1">
    <citation type="journal article" date="2018" name="Cell">
        <title>The Chara Genome: Secondary Complexity and Implications for Plant Terrestrialization.</title>
        <authorList>
            <person name="Nishiyama T."/>
            <person name="Sakayama H."/>
            <person name="Vries J.D."/>
            <person name="Buschmann H."/>
            <person name="Saint-Marcoux D."/>
            <person name="Ullrich K.K."/>
            <person name="Haas F.B."/>
            <person name="Vanderstraeten L."/>
            <person name="Becker D."/>
            <person name="Lang D."/>
            <person name="Vosolsobe S."/>
            <person name="Rombauts S."/>
            <person name="Wilhelmsson P.K.I."/>
            <person name="Janitza P."/>
            <person name="Kern R."/>
            <person name="Heyl A."/>
            <person name="Rumpler F."/>
            <person name="Villalobos L.I.A.C."/>
            <person name="Clay J.M."/>
            <person name="Skokan R."/>
            <person name="Toyoda A."/>
            <person name="Suzuki Y."/>
            <person name="Kagoshima H."/>
            <person name="Schijlen E."/>
            <person name="Tajeshwar N."/>
            <person name="Catarino B."/>
            <person name="Hetherington A.J."/>
            <person name="Saltykova A."/>
            <person name="Bonnot C."/>
            <person name="Breuninger H."/>
            <person name="Symeonidi A."/>
            <person name="Radhakrishnan G.V."/>
            <person name="Van Nieuwerburgh F."/>
            <person name="Deforce D."/>
            <person name="Chang C."/>
            <person name="Karol K.G."/>
            <person name="Hedrich R."/>
            <person name="Ulvskov P."/>
            <person name="Glockner G."/>
            <person name="Delwiche C.F."/>
            <person name="Petrasek J."/>
            <person name="Van de Peer Y."/>
            <person name="Friml J."/>
            <person name="Beilby M."/>
            <person name="Dolan L."/>
            <person name="Kohara Y."/>
            <person name="Sugano S."/>
            <person name="Fujiyama A."/>
            <person name="Delaux P.-M."/>
            <person name="Quint M."/>
            <person name="TheiBen G."/>
            <person name="Hagemann M."/>
            <person name="Harholt J."/>
            <person name="Dunand C."/>
            <person name="Zachgo S."/>
            <person name="Langdale J."/>
            <person name="Maumus F."/>
            <person name="Straeten D.V.D."/>
            <person name="Gould S.B."/>
            <person name="Rensing S.A."/>
        </authorList>
    </citation>
    <scope>NUCLEOTIDE SEQUENCE [LARGE SCALE GENOMIC DNA]</scope>
    <source>
        <strain evidence="3 4">S276</strain>
    </source>
</reference>
<dbReference type="SUPFAM" id="SSF57756">
    <property type="entry name" value="Retrovirus zinc finger-like domains"/>
    <property type="match status" value="1"/>
</dbReference>
<sequence>MSDEVESRRGHEGGGALLPDGRRYYKCGESGHFISDCTKSWRARVQGRAFVPLAPPPTAQRMGRTATGGDAAFRRSRSTDSNERGRNTEDTNTLIREYFVQMAEERQSNMKREEERRRVDDEARREKEARRALREEQRRRQEEKRDVRLMWIIRGEMKKEQEEDLERYAIKGKKIVRTMSRTDPAEDEKERLRRWIAQRTSGGRRRTKNF</sequence>
<protein>
    <recommendedName>
        <fullName evidence="2">CCHC-type domain-containing protein</fullName>
    </recommendedName>
</protein>
<dbReference type="AlphaFoldDB" id="A0A388K907"/>
<dbReference type="Gene3D" id="4.10.60.10">
    <property type="entry name" value="Zinc finger, CCHC-type"/>
    <property type="match status" value="1"/>
</dbReference>
<accession>A0A388K907</accession>
<dbReference type="Pfam" id="PF00098">
    <property type="entry name" value="zf-CCHC"/>
    <property type="match status" value="1"/>
</dbReference>
<feature type="domain" description="CCHC-type" evidence="2">
    <location>
        <begin position="25"/>
        <end position="39"/>
    </location>
</feature>